<organism evidence="2 3">
    <name type="scientific">Gossypium schwendimanii</name>
    <name type="common">Cotton</name>
    <dbReference type="NCBI Taxonomy" id="34291"/>
    <lineage>
        <taxon>Eukaryota</taxon>
        <taxon>Viridiplantae</taxon>
        <taxon>Streptophyta</taxon>
        <taxon>Embryophyta</taxon>
        <taxon>Tracheophyta</taxon>
        <taxon>Spermatophyta</taxon>
        <taxon>Magnoliopsida</taxon>
        <taxon>eudicotyledons</taxon>
        <taxon>Gunneridae</taxon>
        <taxon>Pentapetalae</taxon>
        <taxon>rosids</taxon>
        <taxon>malvids</taxon>
        <taxon>Malvales</taxon>
        <taxon>Malvaceae</taxon>
        <taxon>Malvoideae</taxon>
        <taxon>Gossypium</taxon>
    </lineage>
</organism>
<dbReference type="AlphaFoldDB" id="A0A7J9N7F4"/>
<accession>A0A7J9N7F4</accession>
<protein>
    <submittedName>
        <fullName evidence="2">Uncharacterized protein</fullName>
    </submittedName>
</protein>
<dbReference type="EMBL" id="JABFAF010274619">
    <property type="protein sequence ID" value="MBA0879251.1"/>
    <property type="molecule type" value="Genomic_DNA"/>
</dbReference>
<evidence type="ECO:0000256" key="1">
    <source>
        <dbReference type="SAM" id="Phobius"/>
    </source>
</evidence>
<feature type="non-terminal residue" evidence="2">
    <location>
        <position position="73"/>
    </location>
</feature>
<keyword evidence="1" id="KW-0472">Membrane</keyword>
<name>A0A7J9N7F4_GOSSC</name>
<dbReference type="Proteomes" id="UP000593576">
    <property type="component" value="Unassembled WGS sequence"/>
</dbReference>
<evidence type="ECO:0000313" key="2">
    <source>
        <dbReference type="EMBL" id="MBA0879251.1"/>
    </source>
</evidence>
<feature type="transmembrane region" description="Helical" evidence="1">
    <location>
        <begin position="29"/>
        <end position="50"/>
    </location>
</feature>
<comment type="caution">
    <text evidence="2">The sequence shown here is derived from an EMBL/GenBank/DDBJ whole genome shotgun (WGS) entry which is preliminary data.</text>
</comment>
<keyword evidence="1" id="KW-1133">Transmembrane helix</keyword>
<reference evidence="2 3" key="1">
    <citation type="journal article" date="2019" name="Genome Biol. Evol.">
        <title>Insights into the evolution of the New World diploid cottons (Gossypium, subgenus Houzingenia) based on genome sequencing.</title>
        <authorList>
            <person name="Grover C.E."/>
            <person name="Arick M.A. 2nd"/>
            <person name="Thrash A."/>
            <person name="Conover J.L."/>
            <person name="Sanders W.S."/>
            <person name="Peterson D.G."/>
            <person name="Frelichowski J.E."/>
            <person name="Scheffler J.A."/>
            <person name="Scheffler B.E."/>
            <person name="Wendel J.F."/>
        </authorList>
    </citation>
    <scope>NUCLEOTIDE SEQUENCE [LARGE SCALE GENOMIC DNA]</scope>
    <source>
        <strain evidence="2">1</strain>
        <tissue evidence="2">Leaf</tissue>
    </source>
</reference>
<keyword evidence="1" id="KW-0812">Transmembrane</keyword>
<gene>
    <name evidence="2" type="ORF">Goshw_007905</name>
</gene>
<keyword evidence="3" id="KW-1185">Reference proteome</keyword>
<sequence>DNLETLLQEDIEADLIYFLQHLQAFVGKALLKVMFFSGVCGPWSIAAFVVKAPLKVMVYSGVCGKSAAKGHDL</sequence>
<proteinExistence type="predicted"/>
<evidence type="ECO:0000313" key="3">
    <source>
        <dbReference type="Proteomes" id="UP000593576"/>
    </source>
</evidence>